<proteinExistence type="predicted"/>
<sequence length="286" mass="32644">MRMVCPFIFPLETELSQILEMEPEDMAEPDANLVMVNQKGWRAGTKVVVDGRGQISAAREWGNLTGVYGQPKPQDRRHYWELLRRLKRLQGFEVYGKESDAKTSKEPVWFEIGSYKSSFFFADRSPPCASFFTDCRAPLSPSSFPVPCLTMFLHLCSNQLRPHETSQEAYTSKRLEAYASPRKGKTPRGPILPFKTLNRTSGYGHGNRIKSGTEEVVVEKQGEGFRPQERGKGGKLLSLGLIPAFKRRLRCGIRMKILKWIRTHGQLSFVRVFFPSAFPRASFVYR</sequence>
<keyword evidence="2" id="KW-1185">Reference proteome</keyword>
<dbReference type="EMBL" id="KE343766">
    <property type="protein sequence ID" value="EXB40311.1"/>
    <property type="molecule type" value="Genomic_DNA"/>
</dbReference>
<dbReference type="Proteomes" id="UP000030645">
    <property type="component" value="Unassembled WGS sequence"/>
</dbReference>
<gene>
    <name evidence="1" type="ORF">L484_017451</name>
</gene>
<evidence type="ECO:0000313" key="2">
    <source>
        <dbReference type="Proteomes" id="UP000030645"/>
    </source>
</evidence>
<dbReference type="AlphaFoldDB" id="W9R7R9"/>
<evidence type="ECO:0000313" key="1">
    <source>
        <dbReference type="EMBL" id="EXB40311.1"/>
    </source>
</evidence>
<protein>
    <submittedName>
        <fullName evidence="1">Uncharacterized protein</fullName>
    </submittedName>
</protein>
<reference evidence="2" key="1">
    <citation type="submission" date="2013-01" db="EMBL/GenBank/DDBJ databases">
        <title>Draft Genome Sequence of a Mulberry Tree, Morus notabilis C.K. Schneid.</title>
        <authorList>
            <person name="He N."/>
            <person name="Zhao S."/>
        </authorList>
    </citation>
    <scope>NUCLEOTIDE SEQUENCE</scope>
</reference>
<name>W9R7R9_9ROSA</name>
<accession>W9R7R9</accession>
<organism evidence="1 2">
    <name type="scientific">Morus notabilis</name>
    <dbReference type="NCBI Taxonomy" id="981085"/>
    <lineage>
        <taxon>Eukaryota</taxon>
        <taxon>Viridiplantae</taxon>
        <taxon>Streptophyta</taxon>
        <taxon>Embryophyta</taxon>
        <taxon>Tracheophyta</taxon>
        <taxon>Spermatophyta</taxon>
        <taxon>Magnoliopsida</taxon>
        <taxon>eudicotyledons</taxon>
        <taxon>Gunneridae</taxon>
        <taxon>Pentapetalae</taxon>
        <taxon>rosids</taxon>
        <taxon>fabids</taxon>
        <taxon>Rosales</taxon>
        <taxon>Moraceae</taxon>
        <taxon>Moreae</taxon>
        <taxon>Morus</taxon>
    </lineage>
</organism>